<feature type="transmembrane region" description="Helical" evidence="4">
    <location>
        <begin position="257"/>
        <end position="277"/>
    </location>
</feature>
<keyword evidence="7" id="KW-1185">Reference proteome</keyword>
<dbReference type="PROSITE" id="PS50850">
    <property type="entry name" value="MFS"/>
    <property type="match status" value="1"/>
</dbReference>
<evidence type="ECO:0000256" key="4">
    <source>
        <dbReference type="SAM" id="Phobius"/>
    </source>
</evidence>
<dbReference type="InterPro" id="IPR011701">
    <property type="entry name" value="MFS"/>
</dbReference>
<dbReference type="PANTHER" id="PTHR11360">
    <property type="entry name" value="MONOCARBOXYLATE TRANSPORTER"/>
    <property type="match status" value="1"/>
</dbReference>
<evidence type="ECO:0000256" key="2">
    <source>
        <dbReference type="ARBA" id="ARBA00006727"/>
    </source>
</evidence>
<keyword evidence="4" id="KW-0472">Membrane</keyword>
<feature type="domain" description="Major facilitator superfamily (MFS) profile" evidence="5">
    <location>
        <begin position="256"/>
        <end position="444"/>
    </location>
</feature>
<dbReference type="SUPFAM" id="SSF103473">
    <property type="entry name" value="MFS general substrate transporter"/>
    <property type="match status" value="1"/>
</dbReference>
<dbReference type="GO" id="GO:0016020">
    <property type="term" value="C:membrane"/>
    <property type="evidence" value="ECO:0007669"/>
    <property type="project" value="UniProtKB-SubCell"/>
</dbReference>
<keyword evidence="4" id="KW-1133">Transmembrane helix</keyword>
<dbReference type="InterPro" id="IPR020846">
    <property type="entry name" value="MFS_dom"/>
</dbReference>
<feature type="transmembrane region" description="Helical" evidence="4">
    <location>
        <begin position="321"/>
        <end position="341"/>
    </location>
</feature>
<comment type="similarity">
    <text evidence="2">Belongs to the major facilitator superfamily. Monocarboxylate porter (TC 2.A.1.13) family.</text>
</comment>
<organism evidence="6 7">
    <name type="scientific">Cladophialophora chaetospira</name>
    <dbReference type="NCBI Taxonomy" id="386627"/>
    <lineage>
        <taxon>Eukaryota</taxon>
        <taxon>Fungi</taxon>
        <taxon>Dikarya</taxon>
        <taxon>Ascomycota</taxon>
        <taxon>Pezizomycotina</taxon>
        <taxon>Eurotiomycetes</taxon>
        <taxon>Chaetothyriomycetidae</taxon>
        <taxon>Chaetothyriales</taxon>
        <taxon>Herpotrichiellaceae</taxon>
        <taxon>Cladophialophora</taxon>
    </lineage>
</organism>
<dbReference type="InterPro" id="IPR036259">
    <property type="entry name" value="MFS_trans_sf"/>
</dbReference>
<dbReference type="AlphaFoldDB" id="A0AA38WYB7"/>
<feature type="transmembrane region" description="Helical" evidence="4">
    <location>
        <begin position="292"/>
        <end position="309"/>
    </location>
</feature>
<dbReference type="GO" id="GO:0022857">
    <property type="term" value="F:transmembrane transporter activity"/>
    <property type="evidence" value="ECO:0007669"/>
    <property type="project" value="InterPro"/>
</dbReference>
<dbReference type="Proteomes" id="UP001172673">
    <property type="component" value="Unassembled WGS sequence"/>
</dbReference>
<feature type="transmembrane region" description="Helical" evidence="4">
    <location>
        <begin position="150"/>
        <end position="174"/>
    </location>
</feature>
<comment type="subcellular location">
    <subcellularLocation>
        <location evidence="1">Membrane</location>
        <topology evidence="1">Multi-pass membrane protein</topology>
    </subcellularLocation>
</comment>
<proteinExistence type="inferred from homology"/>
<dbReference type="Gene3D" id="1.20.1250.20">
    <property type="entry name" value="MFS general substrate transporter like domains"/>
    <property type="match status" value="1"/>
</dbReference>
<dbReference type="PANTHER" id="PTHR11360:SF234">
    <property type="entry name" value="MFS-TYPE TRANSPORTER DBAD-RELATED"/>
    <property type="match status" value="1"/>
</dbReference>
<accession>A0AA38WYB7</accession>
<feature type="compositionally biased region" description="Basic and acidic residues" evidence="3">
    <location>
        <begin position="1"/>
        <end position="13"/>
    </location>
</feature>
<feature type="transmembrane region" description="Helical" evidence="4">
    <location>
        <begin position="382"/>
        <end position="401"/>
    </location>
</feature>
<dbReference type="Pfam" id="PF07690">
    <property type="entry name" value="MFS_1"/>
    <property type="match status" value="1"/>
</dbReference>
<evidence type="ECO:0000259" key="5">
    <source>
        <dbReference type="PROSITE" id="PS50850"/>
    </source>
</evidence>
<feature type="region of interest" description="Disordered" evidence="3">
    <location>
        <begin position="1"/>
        <end position="43"/>
    </location>
</feature>
<sequence length="444" mass="47301">MEKPAQLIPEKKKSLNQTESKGLSSEAHDDAPEEREEKVSASNGIDTIPDSGMQAWLQVLGAFFLWFNTWGLINAYGAFQSYYTVDLLRHMTPSAIAWIGSVQACLLLLVGALTGPVFDAGYFRTLLILGSSMVVFGLFMTSIATEYWQILLAQGFCVGIGTGCLFTPSVALLSTYFSSKLMIAMGLAASGSGIGGTLLPIVIHRLQPSIGFPWAIRTVGFISLGTLAVPNAVMRVRLLPPARRKLVDLSAWKGPAYCLYVLGFFVAFVGVFTPYFYIELYALERGLASAETAFYLLAVITGGSILGRLGPNLVAAKIGMYNVIIPCMILAGIFAFGFIGVPNPSSIIMVGVLYGFFSGAIVSISPTLAVQLSPNRAMIGTRMGMAFSAASAAMLIGPPVAGKLLDEHGFDAAFGFSGVCSIFGAVILCASRACHGGWRVMKKL</sequence>
<feature type="transmembrane region" description="Helical" evidence="4">
    <location>
        <begin position="413"/>
        <end position="434"/>
    </location>
</feature>
<feature type="transmembrane region" description="Helical" evidence="4">
    <location>
        <begin position="125"/>
        <end position="144"/>
    </location>
</feature>
<keyword evidence="4" id="KW-0812">Transmembrane</keyword>
<gene>
    <name evidence="6" type="ORF">H2200_012167</name>
</gene>
<feature type="transmembrane region" description="Helical" evidence="4">
    <location>
        <begin position="55"/>
        <end position="76"/>
    </location>
</feature>
<evidence type="ECO:0000256" key="3">
    <source>
        <dbReference type="SAM" id="MobiDB-lite"/>
    </source>
</evidence>
<comment type="caution">
    <text evidence="6">The sequence shown here is derived from an EMBL/GenBank/DDBJ whole genome shotgun (WGS) entry which is preliminary data.</text>
</comment>
<name>A0AA38WYB7_9EURO</name>
<dbReference type="EMBL" id="JAPDRK010000022">
    <property type="protein sequence ID" value="KAJ9603389.1"/>
    <property type="molecule type" value="Genomic_DNA"/>
</dbReference>
<dbReference type="InterPro" id="IPR050327">
    <property type="entry name" value="Proton-linked_MCT"/>
</dbReference>
<evidence type="ECO:0000313" key="7">
    <source>
        <dbReference type="Proteomes" id="UP001172673"/>
    </source>
</evidence>
<feature type="transmembrane region" description="Helical" evidence="4">
    <location>
        <begin position="215"/>
        <end position="236"/>
    </location>
</feature>
<reference evidence="6" key="1">
    <citation type="submission" date="2022-10" db="EMBL/GenBank/DDBJ databases">
        <title>Culturing micro-colonial fungi from biological soil crusts in the Mojave desert and describing Neophaeococcomyces mojavensis, and introducing the new genera and species Taxawa tesnikishii.</title>
        <authorList>
            <person name="Kurbessoian T."/>
            <person name="Stajich J.E."/>
        </authorList>
    </citation>
    <scope>NUCLEOTIDE SEQUENCE</scope>
    <source>
        <strain evidence="6">TK_41</strain>
    </source>
</reference>
<evidence type="ECO:0000313" key="6">
    <source>
        <dbReference type="EMBL" id="KAJ9603389.1"/>
    </source>
</evidence>
<protein>
    <recommendedName>
        <fullName evidence="5">Major facilitator superfamily (MFS) profile domain-containing protein</fullName>
    </recommendedName>
</protein>
<feature type="transmembrane region" description="Helical" evidence="4">
    <location>
        <begin position="347"/>
        <end position="370"/>
    </location>
</feature>
<feature type="compositionally biased region" description="Basic and acidic residues" evidence="3">
    <location>
        <begin position="26"/>
        <end position="39"/>
    </location>
</feature>
<feature type="transmembrane region" description="Helical" evidence="4">
    <location>
        <begin position="181"/>
        <end position="203"/>
    </location>
</feature>
<feature type="transmembrane region" description="Helical" evidence="4">
    <location>
        <begin position="96"/>
        <end position="118"/>
    </location>
</feature>
<evidence type="ECO:0000256" key="1">
    <source>
        <dbReference type="ARBA" id="ARBA00004141"/>
    </source>
</evidence>